<keyword evidence="2" id="KW-0347">Helicase</keyword>
<evidence type="ECO:0000313" key="6">
    <source>
        <dbReference type="EMBL" id="PZP89972.1"/>
    </source>
</evidence>
<dbReference type="GO" id="GO:0006281">
    <property type="term" value="P:DNA repair"/>
    <property type="evidence" value="ECO:0007669"/>
    <property type="project" value="UniProtKB-KW"/>
</dbReference>
<dbReference type="AlphaFoldDB" id="A0A2W5KBS7"/>
<reference evidence="6 7" key="1">
    <citation type="submission" date="2017-08" db="EMBL/GenBank/DDBJ databases">
        <title>Infants hospitalized years apart are colonized by the same room-sourced microbial strains.</title>
        <authorList>
            <person name="Brooks B."/>
            <person name="Olm M.R."/>
            <person name="Firek B.A."/>
            <person name="Baker R."/>
            <person name="Thomas B.C."/>
            <person name="Morowitz M.J."/>
            <person name="Banfield J.F."/>
        </authorList>
    </citation>
    <scope>NUCLEOTIDE SEQUENCE [LARGE SCALE GENOMIC DNA]</scope>
    <source>
        <strain evidence="6">S2_006_000_R1_57</strain>
    </source>
</reference>
<dbReference type="Gene3D" id="3.90.320.10">
    <property type="match status" value="1"/>
</dbReference>
<organism evidence="6 7">
    <name type="scientific">Lawsonella clevelandensis</name>
    <dbReference type="NCBI Taxonomy" id="1528099"/>
    <lineage>
        <taxon>Bacteria</taxon>
        <taxon>Bacillati</taxon>
        <taxon>Actinomycetota</taxon>
        <taxon>Actinomycetes</taxon>
        <taxon>Mycobacteriales</taxon>
        <taxon>Lawsonellaceae</taxon>
        <taxon>Lawsonella</taxon>
    </lineage>
</organism>
<evidence type="ECO:0000313" key="7">
    <source>
        <dbReference type="Proteomes" id="UP000248606"/>
    </source>
</evidence>
<keyword evidence="2" id="KW-0067">ATP-binding</keyword>
<keyword evidence="3" id="KW-0234">DNA repair</keyword>
<comment type="caution">
    <text evidence="6">The sequence shown here is derived from an EMBL/GenBank/DDBJ whole genome shotgun (WGS) entry which is preliminary data.</text>
</comment>
<dbReference type="Pfam" id="PF12705">
    <property type="entry name" value="PDDEXK_1"/>
    <property type="match status" value="1"/>
</dbReference>
<name>A0A2W5KBS7_9ACTN</name>
<dbReference type="EMBL" id="QFOZ01000001">
    <property type="protein sequence ID" value="PZP89972.1"/>
    <property type="molecule type" value="Genomic_DNA"/>
</dbReference>
<dbReference type="InterPro" id="IPR011604">
    <property type="entry name" value="PDDEXK-like_dom_sf"/>
</dbReference>
<dbReference type="InterPro" id="IPR011335">
    <property type="entry name" value="Restrct_endonuc-II-like"/>
</dbReference>
<dbReference type="GO" id="GO:0004386">
    <property type="term" value="F:helicase activity"/>
    <property type="evidence" value="ECO:0007669"/>
    <property type="project" value="UniProtKB-KW"/>
</dbReference>
<sequence>MTNEQTSETATQETPKISQLPKPTALKPLALSASRANDFRQCPLLYRFRSIDRFPEPTTEAQFKGTVVHAVFERLFDLPLAERIPSAAIDLLPTIFRELHAKEDTSVIPQEEERRFLNDCAALIFNYYRVEDPCRFDPAGREKYVHVMLPDNTPVRGFIDRLDIAPTGEVRIVDYKTGKKPLPRYAGSVKFQMRLYSLMYWRIYGALPDQMKLIYLKTGETMISQPSIPDLIDTEKEVVDLWNRVRKCGVNGDFPTQKSKLCGWCAFQQYCPEFGGDTPDYPGWPGEAQH</sequence>
<proteinExistence type="predicted"/>
<gene>
    <name evidence="6" type="ORF">DI579_02130</name>
</gene>
<evidence type="ECO:0000256" key="3">
    <source>
        <dbReference type="ARBA" id="ARBA00023204"/>
    </source>
</evidence>
<dbReference type="Proteomes" id="UP000248606">
    <property type="component" value="Unassembled WGS sequence"/>
</dbReference>
<evidence type="ECO:0000256" key="4">
    <source>
        <dbReference type="SAM" id="MobiDB-lite"/>
    </source>
</evidence>
<keyword evidence="2" id="KW-0378">Hydrolase</keyword>
<feature type="compositionally biased region" description="Polar residues" evidence="4">
    <location>
        <begin position="1"/>
        <end position="17"/>
    </location>
</feature>
<keyword evidence="2" id="KW-0547">Nucleotide-binding</keyword>
<dbReference type="SUPFAM" id="SSF52980">
    <property type="entry name" value="Restriction endonuclease-like"/>
    <property type="match status" value="1"/>
</dbReference>
<feature type="region of interest" description="Disordered" evidence="4">
    <location>
        <begin position="1"/>
        <end position="21"/>
    </location>
</feature>
<evidence type="ECO:0000259" key="5">
    <source>
        <dbReference type="Pfam" id="PF12705"/>
    </source>
</evidence>
<dbReference type="RefSeq" id="WP_290595235.1">
    <property type="nucleotide sequence ID" value="NZ_CAKZIO010000003.1"/>
</dbReference>
<evidence type="ECO:0000256" key="1">
    <source>
        <dbReference type="ARBA" id="ARBA00022763"/>
    </source>
</evidence>
<accession>A0A2W5KBS7</accession>
<dbReference type="InterPro" id="IPR038726">
    <property type="entry name" value="PDDEXK_AddAB-type"/>
</dbReference>
<feature type="domain" description="PD-(D/E)XK endonuclease-like" evidence="5">
    <location>
        <begin position="31"/>
        <end position="272"/>
    </location>
</feature>
<protein>
    <submittedName>
        <fullName evidence="6">Exodeoxyribonuclease V subunit beta</fullName>
    </submittedName>
</protein>
<keyword evidence="1" id="KW-0227">DNA damage</keyword>
<evidence type="ECO:0000256" key="2">
    <source>
        <dbReference type="ARBA" id="ARBA00022806"/>
    </source>
</evidence>